<reference evidence="9 10" key="1">
    <citation type="journal article" date="2015" name="Nat. Commun.">
        <title>Outbred genome sequencing and CRISPR/Cas9 gene editing in butterflies.</title>
        <authorList>
            <person name="Li X."/>
            <person name="Fan D."/>
            <person name="Zhang W."/>
            <person name="Liu G."/>
            <person name="Zhang L."/>
            <person name="Zhao L."/>
            <person name="Fang X."/>
            <person name="Chen L."/>
            <person name="Dong Y."/>
            <person name="Chen Y."/>
            <person name="Ding Y."/>
            <person name="Zhao R."/>
            <person name="Feng M."/>
            <person name="Zhu Y."/>
            <person name="Feng Y."/>
            <person name="Jiang X."/>
            <person name="Zhu D."/>
            <person name="Xiang H."/>
            <person name="Feng X."/>
            <person name="Li S."/>
            <person name="Wang J."/>
            <person name="Zhang G."/>
            <person name="Kronforst M.R."/>
            <person name="Wang W."/>
        </authorList>
    </citation>
    <scope>NUCLEOTIDE SEQUENCE [LARGE SCALE GENOMIC DNA]</scope>
    <source>
        <strain evidence="9">Ya'a_city_454_Pm</strain>
        <tissue evidence="9">Whole body</tissue>
    </source>
</reference>
<feature type="transmembrane region" description="Helical" evidence="7">
    <location>
        <begin position="313"/>
        <end position="330"/>
    </location>
</feature>
<dbReference type="SUPFAM" id="SSF81321">
    <property type="entry name" value="Family A G protein-coupled receptor-like"/>
    <property type="match status" value="1"/>
</dbReference>
<feature type="transmembrane region" description="Helical" evidence="7">
    <location>
        <begin position="189"/>
        <end position="214"/>
    </location>
</feature>
<dbReference type="EMBL" id="KQ459717">
    <property type="protein sequence ID" value="KPJ20327.1"/>
    <property type="molecule type" value="Genomic_DNA"/>
</dbReference>
<keyword evidence="9" id="KW-0675">Receptor</keyword>
<keyword evidence="3 7" id="KW-0812">Transmembrane</keyword>
<dbReference type="FunCoup" id="A0A0N0PF39">
    <property type="interactions" value="41"/>
</dbReference>
<evidence type="ECO:0000256" key="3">
    <source>
        <dbReference type="ARBA" id="ARBA00022692"/>
    </source>
</evidence>
<dbReference type="InterPro" id="IPR000276">
    <property type="entry name" value="GPCR_Rhodpsn"/>
</dbReference>
<evidence type="ECO:0000256" key="2">
    <source>
        <dbReference type="ARBA" id="ARBA00010663"/>
    </source>
</evidence>
<evidence type="ECO:0000256" key="7">
    <source>
        <dbReference type="SAM" id="Phobius"/>
    </source>
</evidence>
<feature type="region of interest" description="Disordered" evidence="6">
    <location>
        <begin position="520"/>
        <end position="587"/>
    </location>
</feature>
<dbReference type="InterPro" id="IPR017452">
    <property type="entry name" value="GPCR_Rhodpsn_7TM"/>
</dbReference>
<dbReference type="GO" id="GO:0004930">
    <property type="term" value="F:G protein-coupled receptor activity"/>
    <property type="evidence" value="ECO:0007669"/>
    <property type="project" value="InterPro"/>
</dbReference>
<name>A0A0N0PF39_PAPMA</name>
<dbReference type="PANTHER" id="PTHR46641">
    <property type="entry name" value="FMRFAMIDE RECEPTOR-RELATED"/>
    <property type="match status" value="1"/>
</dbReference>
<evidence type="ECO:0000313" key="9">
    <source>
        <dbReference type="EMBL" id="KPJ20327.1"/>
    </source>
</evidence>
<dbReference type="PROSITE" id="PS50262">
    <property type="entry name" value="G_PROTEIN_RECEP_F1_2"/>
    <property type="match status" value="1"/>
</dbReference>
<feature type="compositionally biased region" description="Pro residues" evidence="6">
    <location>
        <begin position="568"/>
        <end position="578"/>
    </location>
</feature>
<comment type="similarity">
    <text evidence="2">Belongs to the G-protein coupled receptor 1 family.</text>
</comment>
<dbReference type="AlphaFoldDB" id="A0A0N0PF39"/>
<evidence type="ECO:0000256" key="4">
    <source>
        <dbReference type="ARBA" id="ARBA00022989"/>
    </source>
</evidence>
<accession>A0A0N0PF39</accession>
<dbReference type="InParanoid" id="A0A0N0PF39"/>
<comment type="subcellular location">
    <subcellularLocation>
        <location evidence="1">Membrane</location>
    </subcellularLocation>
</comment>
<proteinExistence type="inferred from homology"/>
<evidence type="ECO:0000256" key="5">
    <source>
        <dbReference type="ARBA" id="ARBA00023136"/>
    </source>
</evidence>
<evidence type="ECO:0000313" key="10">
    <source>
        <dbReference type="Proteomes" id="UP000053240"/>
    </source>
</evidence>
<sequence>MNGAGAYRLEHFASSSWSPLTPLPRYPATPLPRYPAHVIQVTSAFLDDAGPNTGPGTGTGGTGTSTSISCRVASHQYTSSLFLTFYDIVYFEGIRMNGAGAYRLEHFASSSWSPLTPLPRYPADPATPLPRYPATPHTSFRWRACGEGGRGVRGARARCRSARAADMNGTALECGTDAGVPAADKVFRFVVHGVLLNAIGAAGLLGNALAVLVLSRPQMRSSVNCLLVGLAACDTALILTSVLLFGLTAIYPYTGALRFYYYNVCPLITPYVYPLANVAQTMSVYLTLIVTVERWVAVCHPFRAKALCTSSRARWYVFGTAAFAFAYNAPKFFEAEVITVGEPATGEIIYCVQADLDFRTDRYVIVYIHWMYLVVMYIVPFSALAALNACIVRQVRRAQAERARLSRVQRRELGLATMLLVVVLVFFLCNILPLVTNASEVFLGDVFDNLDPLVKTSNLLVTINSSVNFVIYVIFGEKFKRVFLKLFCASRIRMRGARDSPENTRDDSIASCGERMSLRMSARNGTLRRSERAGRPRPRRTSPAPAVYYPAPLRSELLTELTDAPASPSSPPSPPSPGPWNGHTRPP</sequence>
<feature type="transmembrane region" description="Helical" evidence="7">
    <location>
        <begin position="271"/>
        <end position="292"/>
    </location>
</feature>
<keyword evidence="5 7" id="KW-0472">Membrane</keyword>
<feature type="transmembrane region" description="Helical" evidence="7">
    <location>
        <begin position="226"/>
        <end position="251"/>
    </location>
</feature>
<dbReference type="Pfam" id="PF00001">
    <property type="entry name" value="7tm_1"/>
    <property type="match status" value="1"/>
</dbReference>
<dbReference type="CDD" id="cd14978">
    <property type="entry name" value="7tmA_FMRFamide_R-like"/>
    <property type="match status" value="1"/>
</dbReference>
<gene>
    <name evidence="9" type="ORF">RR48_04925</name>
</gene>
<keyword evidence="4 7" id="KW-1133">Transmembrane helix</keyword>
<evidence type="ECO:0000256" key="1">
    <source>
        <dbReference type="ARBA" id="ARBA00004370"/>
    </source>
</evidence>
<keyword evidence="10" id="KW-1185">Reference proteome</keyword>
<dbReference type="PRINTS" id="PR00237">
    <property type="entry name" value="GPCRRHODOPSN"/>
</dbReference>
<evidence type="ECO:0000259" key="8">
    <source>
        <dbReference type="PROSITE" id="PS50262"/>
    </source>
</evidence>
<organism evidence="9 10">
    <name type="scientific">Papilio machaon</name>
    <name type="common">Old World swallowtail butterfly</name>
    <dbReference type="NCBI Taxonomy" id="76193"/>
    <lineage>
        <taxon>Eukaryota</taxon>
        <taxon>Metazoa</taxon>
        <taxon>Ecdysozoa</taxon>
        <taxon>Arthropoda</taxon>
        <taxon>Hexapoda</taxon>
        <taxon>Insecta</taxon>
        <taxon>Pterygota</taxon>
        <taxon>Neoptera</taxon>
        <taxon>Endopterygota</taxon>
        <taxon>Lepidoptera</taxon>
        <taxon>Glossata</taxon>
        <taxon>Ditrysia</taxon>
        <taxon>Papilionoidea</taxon>
        <taxon>Papilionidae</taxon>
        <taxon>Papilioninae</taxon>
        <taxon>Papilio</taxon>
    </lineage>
</organism>
<dbReference type="GO" id="GO:0016020">
    <property type="term" value="C:membrane"/>
    <property type="evidence" value="ECO:0007669"/>
    <property type="project" value="UniProtKB-SubCell"/>
</dbReference>
<protein>
    <submittedName>
        <fullName evidence="9">FMRFamide receptor</fullName>
    </submittedName>
</protein>
<dbReference type="PANTHER" id="PTHR46641:SF2">
    <property type="entry name" value="FMRFAMIDE RECEPTOR"/>
    <property type="match status" value="1"/>
</dbReference>
<dbReference type="Proteomes" id="UP000053240">
    <property type="component" value="Unassembled WGS sequence"/>
</dbReference>
<feature type="domain" description="G-protein coupled receptors family 1 profile" evidence="8">
    <location>
        <begin position="206"/>
        <end position="472"/>
    </location>
</feature>
<feature type="transmembrane region" description="Helical" evidence="7">
    <location>
        <begin position="413"/>
        <end position="436"/>
    </location>
</feature>
<dbReference type="InterPro" id="IPR052954">
    <property type="entry name" value="GPCR-Ligand_Int"/>
</dbReference>
<dbReference type="Gene3D" id="1.20.1070.10">
    <property type="entry name" value="Rhodopsin 7-helix transmembrane proteins"/>
    <property type="match status" value="1"/>
</dbReference>
<evidence type="ECO:0000256" key="6">
    <source>
        <dbReference type="SAM" id="MobiDB-lite"/>
    </source>
</evidence>
<feature type="transmembrane region" description="Helical" evidence="7">
    <location>
        <begin position="370"/>
        <end position="392"/>
    </location>
</feature>
<feature type="transmembrane region" description="Helical" evidence="7">
    <location>
        <begin position="456"/>
        <end position="475"/>
    </location>
</feature>
<dbReference type="SMART" id="SM01381">
    <property type="entry name" value="7TM_GPCR_Srsx"/>
    <property type="match status" value="1"/>
</dbReference>